<organism evidence="10 11">
    <name type="scientific">Halalkalibacter wakoensis JCM 9140</name>
    <dbReference type="NCBI Taxonomy" id="1236970"/>
    <lineage>
        <taxon>Bacteria</taxon>
        <taxon>Bacillati</taxon>
        <taxon>Bacillota</taxon>
        <taxon>Bacilli</taxon>
        <taxon>Bacillales</taxon>
        <taxon>Bacillaceae</taxon>
        <taxon>Halalkalibacter</taxon>
    </lineage>
</organism>
<evidence type="ECO:0000256" key="3">
    <source>
        <dbReference type="ARBA" id="ARBA00008178"/>
    </source>
</evidence>
<evidence type="ECO:0000256" key="6">
    <source>
        <dbReference type="ARBA" id="ARBA00023027"/>
    </source>
</evidence>
<evidence type="ECO:0000313" key="10">
    <source>
        <dbReference type="EMBL" id="GAE26271.1"/>
    </source>
</evidence>
<dbReference type="Gene3D" id="3.90.25.10">
    <property type="entry name" value="UDP-galactose 4-epimerase, domain 1"/>
    <property type="match status" value="1"/>
</dbReference>
<comment type="caution">
    <text evidence="10">The sequence shown here is derived from an EMBL/GenBank/DDBJ whole genome shotgun (WGS) entry which is preliminary data.</text>
</comment>
<dbReference type="STRING" id="1236970.JCM9140_2320"/>
<dbReference type="Gene3D" id="3.40.50.720">
    <property type="entry name" value="NAD(P)-binding Rossmann-like Domain"/>
    <property type="match status" value="1"/>
</dbReference>
<evidence type="ECO:0000256" key="4">
    <source>
        <dbReference type="ARBA" id="ARBA00011990"/>
    </source>
</evidence>
<evidence type="ECO:0000256" key="5">
    <source>
        <dbReference type="ARBA" id="ARBA00016977"/>
    </source>
</evidence>
<evidence type="ECO:0000256" key="2">
    <source>
        <dbReference type="ARBA" id="ARBA00001911"/>
    </source>
</evidence>
<dbReference type="InterPro" id="IPR036291">
    <property type="entry name" value="NAD(P)-bd_dom_sf"/>
</dbReference>
<protein>
    <recommendedName>
        <fullName evidence="5 8">dTDP-glucose 4,6-dehydratase</fullName>
        <ecNumber evidence="4 8">4.2.1.46</ecNumber>
    </recommendedName>
</protein>
<dbReference type="EC" id="4.2.1.46" evidence="4 8"/>
<dbReference type="Pfam" id="PF16363">
    <property type="entry name" value="GDP_Man_Dehyd"/>
    <property type="match status" value="1"/>
</dbReference>
<dbReference type="EMBL" id="BAUT01000021">
    <property type="protein sequence ID" value="GAE26271.1"/>
    <property type="molecule type" value="Genomic_DNA"/>
</dbReference>
<gene>
    <name evidence="10" type="ORF">JCM9140_2320</name>
</gene>
<dbReference type="CDD" id="cd05246">
    <property type="entry name" value="dTDP_GD_SDR_e"/>
    <property type="match status" value="1"/>
</dbReference>
<dbReference type="SUPFAM" id="SSF51735">
    <property type="entry name" value="NAD(P)-binding Rossmann-fold domains"/>
    <property type="match status" value="1"/>
</dbReference>
<dbReference type="InterPro" id="IPR005888">
    <property type="entry name" value="dTDP_Gluc_deHydtase"/>
</dbReference>
<feature type="domain" description="NAD(P)-binding" evidence="9">
    <location>
        <begin position="4"/>
        <end position="305"/>
    </location>
</feature>
<keyword evidence="11" id="KW-1185">Reference proteome</keyword>
<dbReference type="RefSeq" id="WP_034745669.1">
    <property type="nucleotide sequence ID" value="NZ_BAUT01000021.1"/>
</dbReference>
<evidence type="ECO:0000256" key="7">
    <source>
        <dbReference type="ARBA" id="ARBA00023239"/>
    </source>
</evidence>
<dbReference type="AlphaFoldDB" id="W4Q2G1"/>
<keyword evidence="7 8" id="KW-0456">Lyase</keyword>
<dbReference type="PANTHER" id="PTHR43000">
    <property type="entry name" value="DTDP-D-GLUCOSE 4,6-DEHYDRATASE-RELATED"/>
    <property type="match status" value="1"/>
</dbReference>
<sequence length="335" mass="38291">MRLLVTGGAGFIGSNFIRYMIGKYPQYDFINLDALTYAGNLENLQVIEKHQNYQFIKGDIADVEFVEEIFQKGIDTVVNFAAESHVDRSIHDPAIFTRTNILGSQVLLDASKKYGVEKFVQVSTDEVYGSLGEEGLFHETTPLSPNSPYSASKAGADLLVRAYYETYRLPVMITRCSNNYGPHQFPEKLIPLMISRALANQPLPIYGDGLNIRDWLHVEDHCQAIDLVLHKGKSGEVYNVGGNNELTNIEIVKGILKHLGKSETLIDYVQDRLGHDRRYAIDATKIKQELGWQPKYTFEDGLKETIDWYVENEDWWKRIISGEYQEYYEKQYGKI</sequence>
<comment type="cofactor">
    <cofactor evidence="2 8">
        <name>NAD(+)</name>
        <dbReference type="ChEBI" id="CHEBI:57540"/>
    </cofactor>
</comment>
<name>W4Q2G1_9BACI</name>
<reference evidence="10" key="1">
    <citation type="journal article" date="2014" name="Genome Announc.">
        <title>Draft Genome Sequences of Three Alkaliphilic Bacillus Strains, Bacillus wakoensis JCM 9140T, Bacillus akibai JCM 9157T, and Bacillus hemicellulosilyticus JCM 9152T.</title>
        <authorList>
            <person name="Yuki M."/>
            <person name="Oshima K."/>
            <person name="Suda W."/>
            <person name="Oshida Y."/>
            <person name="Kitamura K."/>
            <person name="Iida T."/>
            <person name="Hattori M."/>
            <person name="Ohkuma M."/>
        </authorList>
    </citation>
    <scope>NUCLEOTIDE SEQUENCE [LARGE SCALE GENOMIC DNA]</scope>
    <source>
        <strain evidence="10">JCM 9140</strain>
    </source>
</reference>
<evidence type="ECO:0000256" key="8">
    <source>
        <dbReference type="RuleBase" id="RU004473"/>
    </source>
</evidence>
<comment type="catalytic activity">
    <reaction evidence="1 8">
        <text>dTDP-alpha-D-glucose = dTDP-4-dehydro-6-deoxy-alpha-D-glucose + H2O</text>
        <dbReference type="Rhea" id="RHEA:17221"/>
        <dbReference type="ChEBI" id="CHEBI:15377"/>
        <dbReference type="ChEBI" id="CHEBI:57477"/>
        <dbReference type="ChEBI" id="CHEBI:57649"/>
        <dbReference type="EC" id="4.2.1.46"/>
    </reaction>
</comment>
<comment type="similarity">
    <text evidence="3 8">Belongs to the NAD(P)-dependent epimerase/dehydratase family. dTDP-glucose dehydratase subfamily.</text>
</comment>
<accession>W4Q2G1</accession>
<dbReference type="Proteomes" id="UP000018890">
    <property type="component" value="Unassembled WGS sequence"/>
</dbReference>
<dbReference type="GO" id="GO:0008460">
    <property type="term" value="F:dTDP-glucose 4,6-dehydratase activity"/>
    <property type="evidence" value="ECO:0007669"/>
    <property type="project" value="UniProtKB-EC"/>
</dbReference>
<proteinExistence type="inferred from homology"/>
<keyword evidence="6" id="KW-0520">NAD</keyword>
<dbReference type="GO" id="GO:0009225">
    <property type="term" value="P:nucleotide-sugar metabolic process"/>
    <property type="evidence" value="ECO:0007669"/>
    <property type="project" value="InterPro"/>
</dbReference>
<dbReference type="OrthoDB" id="9811743at2"/>
<dbReference type="FunFam" id="3.40.50.720:FF:000304">
    <property type="entry name" value="UDP-glucose 4,6-dehydratase"/>
    <property type="match status" value="1"/>
</dbReference>
<evidence type="ECO:0000259" key="9">
    <source>
        <dbReference type="Pfam" id="PF16363"/>
    </source>
</evidence>
<dbReference type="NCBIfam" id="TIGR01181">
    <property type="entry name" value="dTDP_gluc_dehyt"/>
    <property type="match status" value="1"/>
</dbReference>
<evidence type="ECO:0000313" key="11">
    <source>
        <dbReference type="Proteomes" id="UP000018890"/>
    </source>
</evidence>
<evidence type="ECO:0000256" key="1">
    <source>
        <dbReference type="ARBA" id="ARBA00001539"/>
    </source>
</evidence>
<dbReference type="InterPro" id="IPR016040">
    <property type="entry name" value="NAD(P)-bd_dom"/>
</dbReference>